<keyword evidence="1" id="KW-0694">RNA-binding</keyword>
<proteinExistence type="predicted"/>
<comment type="caution">
    <text evidence="2">The sequence shown here is derived from an EMBL/GenBank/DDBJ whole genome shotgun (WGS) entry which is preliminary data.</text>
</comment>
<name>A0A4U1ES82_MONMO</name>
<dbReference type="PANTHER" id="PTHR48026">
    <property type="entry name" value="HOMOLOGOUS TO DROSOPHILA SQD (SQUID) PROTEIN"/>
    <property type="match status" value="1"/>
</dbReference>
<dbReference type="SUPFAM" id="SSF54928">
    <property type="entry name" value="RNA-binding domain, RBD"/>
    <property type="match status" value="1"/>
</dbReference>
<dbReference type="Gene3D" id="3.30.70.330">
    <property type="match status" value="2"/>
</dbReference>
<dbReference type="InterPro" id="IPR035979">
    <property type="entry name" value="RBD_domain_sf"/>
</dbReference>
<dbReference type="GO" id="GO:0003730">
    <property type="term" value="F:mRNA 3'-UTR binding"/>
    <property type="evidence" value="ECO:0007669"/>
    <property type="project" value="TreeGrafter"/>
</dbReference>
<dbReference type="EMBL" id="RWIC01000876">
    <property type="protein sequence ID" value="TKC39372.1"/>
    <property type="molecule type" value="Genomic_DNA"/>
</dbReference>
<dbReference type="PANTHER" id="PTHR48026:SF13">
    <property type="entry name" value="HETEROGENEOUS NUCLEAR RIBONUCLEOPROTEINS A2_B1"/>
    <property type="match status" value="1"/>
</dbReference>
<accession>A0A4U1ES82</accession>
<organism evidence="2 3">
    <name type="scientific">Monodon monoceros</name>
    <name type="common">Narwhal</name>
    <name type="synonym">Ceratodon monodon</name>
    <dbReference type="NCBI Taxonomy" id="40151"/>
    <lineage>
        <taxon>Eukaryota</taxon>
        <taxon>Metazoa</taxon>
        <taxon>Chordata</taxon>
        <taxon>Craniata</taxon>
        <taxon>Vertebrata</taxon>
        <taxon>Euteleostomi</taxon>
        <taxon>Mammalia</taxon>
        <taxon>Eutheria</taxon>
        <taxon>Laurasiatheria</taxon>
        <taxon>Artiodactyla</taxon>
        <taxon>Whippomorpha</taxon>
        <taxon>Cetacea</taxon>
        <taxon>Odontoceti</taxon>
        <taxon>Monodontidae</taxon>
        <taxon>Monodon</taxon>
    </lineage>
</organism>
<dbReference type="InterPro" id="IPR012677">
    <property type="entry name" value="Nucleotide-bd_a/b_plait_sf"/>
</dbReference>
<evidence type="ECO:0008006" key="4">
    <source>
        <dbReference type="Google" id="ProtNLM"/>
    </source>
</evidence>
<gene>
    <name evidence="2" type="ORF">EI555_009747</name>
</gene>
<evidence type="ECO:0000256" key="1">
    <source>
        <dbReference type="ARBA" id="ARBA00022884"/>
    </source>
</evidence>
<dbReference type="GO" id="GO:0000398">
    <property type="term" value="P:mRNA splicing, via spliceosome"/>
    <property type="evidence" value="ECO:0007669"/>
    <property type="project" value="TreeGrafter"/>
</dbReference>
<evidence type="ECO:0000313" key="2">
    <source>
        <dbReference type="EMBL" id="TKC39372.1"/>
    </source>
</evidence>
<dbReference type="AlphaFoldDB" id="A0A4U1ES82"/>
<dbReference type="GO" id="GO:0051028">
    <property type="term" value="P:mRNA transport"/>
    <property type="evidence" value="ECO:0007669"/>
    <property type="project" value="TreeGrafter"/>
</dbReference>
<evidence type="ECO:0000313" key="3">
    <source>
        <dbReference type="Proteomes" id="UP000308365"/>
    </source>
</evidence>
<protein>
    <recommendedName>
        <fullName evidence="4">RRM domain-containing protein</fullName>
    </recommendedName>
</protein>
<dbReference type="GO" id="GO:0071013">
    <property type="term" value="C:catalytic step 2 spliceosome"/>
    <property type="evidence" value="ECO:0007669"/>
    <property type="project" value="TreeGrafter"/>
</dbReference>
<dbReference type="Proteomes" id="UP000308365">
    <property type="component" value="Unassembled WGS sequence"/>
</dbReference>
<sequence>EKRDISINIIGGLSFETTEESLRRYYEPWGKLTDSDKVDAAMAAKSHSIDGRVIEPKCAIAREESGQPGTHVTEKLFVGGTKEDTKEHQLRDYCKDYGKVDDLMDMEEDMDLGIAIMGMEEDLGVAILEQPYIYGPMKTGNFGGSRNIRETYGGGNYGPRGSGTVRDMRQEPTLNFFPFALGFTV</sequence>
<feature type="non-terminal residue" evidence="2">
    <location>
        <position position="1"/>
    </location>
</feature>
<reference evidence="3" key="1">
    <citation type="journal article" date="2019" name="IScience">
        <title>Narwhal Genome Reveals Long-Term Low Genetic Diversity despite Current Large Abundance Size.</title>
        <authorList>
            <person name="Westbury M.V."/>
            <person name="Petersen B."/>
            <person name="Garde E."/>
            <person name="Heide-Jorgensen M.P."/>
            <person name="Lorenzen E.D."/>
        </authorList>
    </citation>
    <scope>NUCLEOTIDE SEQUENCE [LARGE SCALE GENOMIC DNA]</scope>
</reference>
<dbReference type="GO" id="GO:0043047">
    <property type="term" value="F:single-stranded telomeric DNA binding"/>
    <property type="evidence" value="ECO:0007669"/>
    <property type="project" value="TreeGrafter"/>
</dbReference>